<evidence type="ECO:0000256" key="1">
    <source>
        <dbReference type="ARBA" id="ARBA00023125"/>
    </source>
</evidence>
<reference evidence="6" key="1">
    <citation type="submission" date="2016-10" db="EMBL/GenBank/DDBJ databases">
        <authorList>
            <person name="Varghese N."/>
            <person name="Submissions S."/>
        </authorList>
    </citation>
    <scope>NUCLEOTIDE SEQUENCE [LARGE SCALE GENOMIC DNA]</scope>
    <source>
        <strain evidence="6">DSM 26348</strain>
    </source>
</reference>
<dbReference type="InterPro" id="IPR011006">
    <property type="entry name" value="CheY-like_superfamily"/>
</dbReference>
<dbReference type="GO" id="GO:0006355">
    <property type="term" value="P:regulation of DNA-templated transcription"/>
    <property type="evidence" value="ECO:0007669"/>
    <property type="project" value="InterPro"/>
</dbReference>
<evidence type="ECO:0000313" key="5">
    <source>
        <dbReference type="EMBL" id="SFJ32710.1"/>
    </source>
</evidence>
<dbReference type="InterPro" id="IPR036388">
    <property type="entry name" value="WH-like_DNA-bd_sf"/>
</dbReference>
<keyword evidence="2" id="KW-0597">Phosphoprotein</keyword>
<dbReference type="OrthoDB" id="271936at2"/>
<dbReference type="Pfam" id="PF00196">
    <property type="entry name" value="GerE"/>
    <property type="match status" value="1"/>
</dbReference>
<evidence type="ECO:0000256" key="2">
    <source>
        <dbReference type="PROSITE-ProRule" id="PRU00169"/>
    </source>
</evidence>
<dbReference type="Pfam" id="PF00072">
    <property type="entry name" value="Response_reg"/>
    <property type="match status" value="1"/>
</dbReference>
<keyword evidence="6" id="KW-1185">Reference proteome</keyword>
<dbReference type="PROSITE" id="PS50043">
    <property type="entry name" value="HTH_LUXR_2"/>
    <property type="match status" value="1"/>
</dbReference>
<dbReference type="InterPro" id="IPR001789">
    <property type="entry name" value="Sig_transdc_resp-reg_receiver"/>
</dbReference>
<dbReference type="EMBL" id="FOQD01000018">
    <property type="protein sequence ID" value="SFJ32710.1"/>
    <property type="molecule type" value="Genomic_DNA"/>
</dbReference>
<dbReference type="PROSITE" id="PS50110">
    <property type="entry name" value="RESPONSE_REGULATORY"/>
    <property type="match status" value="1"/>
</dbReference>
<protein>
    <submittedName>
        <fullName evidence="5">Two-component response regulator, FixJ family, consists of REC and HTH domains</fullName>
    </submittedName>
</protein>
<organism evidence="5 6">
    <name type="scientific">Planctomicrobium piriforme</name>
    <dbReference type="NCBI Taxonomy" id="1576369"/>
    <lineage>
        <taxon>Bacteria</taxon>
        <taxon>Pseudomonadati</taxon>
        <taxon>Planctomycetota</taxon>
        <taxon>Planctomycetia</taxon>
        <taxon>Planctomycetales</taxon>
        <taxon>Planctomycetaceae</taxon>
        <taxon>Planctomicrobium</taxon>
    </lineage>
</organism>
<feature type="domain" description="HTH luxR-type" evidence="3">
    <location>
        <begin position="133"/>
        <end position="198"/>
    </location>
</feature>
<feature type="modified residue" description="4-aspartylphosphate" evidence="2">
    <location>
        <position position="52"/>
    </location>
</feature>
<dbReference type="SUPFAM" id="SSF52172">
    <property type="entry name" value="CheY-like"/>
    <property type="match status" value="1"/>
</dbReference>
<dbReference type="Proteomes" id="UP000199518">
    <property type="component" value="Unassembled WGS sequence"/>
</dbReference>
<dbReference type="Gene3D" id="3.40.50.2300">
    <property type="match status" value="1"/>
</dbReference>
<gene>
    <name evidence="5" type="ORF">SAMN05421753_11873</name>
</gene>
<dbReference type="SMART" id="SM00448">
    <property type="entry name" value="REC"/>
    <property type="match status" value="1"/>
</dbReference>
<dbReference type="GO" id="GO:0005829">
    <property type="term" value="C:cytosol"/>
    <property type="evidence" value="ECO:0007669"/>
    <property type="project" value="TreeGrafter"/>
</dbReference>
<feature type="domain" description="Response regulatory" evidence="4">
    <location>
        <begin position="4"/>
        <end position="117"/>
    </location>
</feature>
<dbReference type="STRING" id="1576369.SAMN05421753_11873"/>
<dbReference type="PANTHER" id="PTHR48111">
    <property type="entry name" value="REGULATOR OF RPOS"/>
    <property type="match status" value="1"/>
</dbReference>
<dbReference type="InterPro" id="IPR000792">
    <property type="entry name" value="Tscrpt_reg_LuxR_C"/>
</dbReference>
<keyword evidence="1" id="KW-0238">DNA-binding</keyword>
<sequence length="215" mass="24399">MPPTVFVVDDDDDLRESLIALLWALGHSAMAFASSEEFLSYYDDQPGCLVLDIQMPGQNGIELYEELLLKGKRIPVIFITAHATISTAVAALRTGAIDFLEKPFERQILADRIDRALQADANWRASEARYRSLDQAIRDLNANDRETLEMVIRGETNKAMAAKLLITERAIELRRQRLMKRLNVRTVPELLELTVTHRVLAEVRNLNQQRPFPGS</sequence>
<dbReference type="RefSeq" id="WP_092054859.1">
    <property type="nucleotide sequence ID" value="NZ_FOQD01000018.1"/>
</dbReference>
<dbReference type="PANTHER" id="PTHR48111:SF56">
    <property type="entry name" value="TETRATHIONATE RESPONSE REGULATORY PROTEIN TTRR"/>
    <property type="match status" value="1"/>
</dbReference>
<name>A0A1I3QG09_9PLAN</name>
<dbReference type="AlphaFoldDB" id="A0A1I3QG09"/>
<dbReference type="SMART" id="SM00421">
    <property type="entry name" value="HTH_LUXR"/>
    <property type="match status" value="1"/>
</dbReference>
<dbReference type="SUPFAM" id="SSF46894">
    <property type="entry name" value="C-terminal effector domain of the bipartite response regulators"/>
    <property type="match status" value="1"/>
</dbReference>
<dbReference type="Gene3D" id="1.10.10.10">
    <property type="entry name" value="Winged helix-like DNA-binding domain superfamily/Winged helix DNA-binding domain"/>
    <property type="match status" value="1"/>
</dbReference>
<evidence type="ECO:0000259" key="3">
    <source>
        <dbReference type="PROSITE" id="PS50043"/>
    </source>
</evidence>
<evidence type="ECO:0000259" key="4">
    <source>
        <dbReference type="PROSITE" id="PS50110"/>
    </source>
</evidence>
<evidence type="ECO:0000313" key="6">
    <source>
        <dbReference type="Proteomes" id="UP000199518"/>
    </source>
</evidence>
<dbReference type="InterPro" id="IPR039420">
    <property type="entry name" value="WalR-like"/>
</dbReference>
<dbReference type="GO" id="GO:0000156">
    <property type="term" value="F:phosphorelay response regulator activity"/>
    <property type="evidence" value="ECO:0007669"/>
    <property type="project" value="TreeGrafter"/>
</dbReference>
<dbReference type="GO" id="GO:0000976">
    <property type="term" value="F:transcription cis-regulatory region binding"/>
    <property type="evidence" value="ECO:0007669"/>
    <property type="project" value="TreeGrafter"/>
</dbReference>
<accession>A0A1I3QG09</accession>
<dbReference type="GO" id="GO:0032993">
    <property type="term" value="C:protein-DNA complex"/>
    <property type="evidence" value="ECO:0007669"/>
    <property type="project" value="TreeGrafter"/>
</dbReference>
<dbReference type="InterPro" id="IPR016032">
    <property type="entry name" value="Sig_transdc_resp-reg_C-effctor"/>
</dbReference>
<proteinExistence type="predicted"/>